<evidence type="ECO:0000313" key="2">
    <source>
        <dbReference type="Proteomes" id="UP001615550"/>
    </source>
</evidence>
<organism evidence="1 2">
    <name type="scientific">Legionella lytica</name>
    <dbReference type="NCBI Taxonomy" id="96232"/>
    <lineage>
        <taxon>Bacteria</taxon>
        <taxon>Pseudomonadati</taxon>
        <taxon>Pseudomonadota</taxon>
        <taxon>Gammaproteobacteria</taxon>
        <taxon>Legionellales</taxon>
        <taxon>Legionellaceae</taxon>
        <taxon>Legionella</taxon>
    </lineage>
</organism>
<dbReference type="RefSeq" id="WP_400186402.1">
    <property type="nucleotide sequence ID" value="NZ_JBGORX010000001.1"/>
</dbReference>
<sequence>MNVAELKVLIEKLKSQRSIDDHSTQSIDLFAQISNVMEELEPETELTHKTLEASFLLLGNNLYDELTNKQPMLTELLALITKCCRMIGYGDAEELDNYPQHTLTDKISKKRPQEQQKLEDIIFFLRAAFYLIQKHYTQEQLTLMSFLIYFRRRTTDEERRSELALFEWLHHQKANCLNFLDLHVGHINMRSIQLIRCWPNIFKIIPTTYTRFIRSTQSYELLWNAEQDNPISRITLLEDTYALLEKKFMTQKRRGYAACLQFANDIRMQLPEEAHGEALTVYLALYLFCLNQYKQLRHTDPSIRHSYFSLSKQTKEDAVDKKQMELRGAQVQYGFFERMALKEGRLGALIASFEEQISYIRFLNSKL</sequence>
<protein>
    <recommendedName>
        <fullName evidence="3">Substrate of the Dot/Icm secretion system</fullName>
    </recommendedName>
</protein>
<gene>
    <name evidence="1" type="ORF">ACD661_03725</name>
</gene>
<name>A0ABW8D4N1_9GAMM</name>
<dbReference type="EMBL" id="JBGORX010000001">
    <property type="protein sequence ID" value="MFJ1267666.1"/>
    <property type="molecule type" value="Genomic_DNA"/>
</dbReference>
<proteinExistence type="predicted"/>
<evidence type="ECO:0000313" key="1">
    <source>
        <dbReference type="EMBL" id="MFJ1267666.1"/>
    </source>
</evidence>
<comment type="caution">
    <text evidence="1">The sequence shown here is derived from an EMBL/GenBank/DDBJ whole genome shotgun (WGS) entry which is preliminary data.</text>
</comment>
<dbReference type="Proteomes" id="UP001615550">
    <property type="component" value="Unassembled WGS sequence"/>
</dbReference>
<keyword evidence="2" id="KW-1185">Reference proteome</keyword>
<accession>A0ABW8D4N1</accession>
<evidence type="ECO:0008006" key="3">
    <source>
        <dbReference type="Google" id="ProtNLM"/>
    </source>
</evidence>
<reference evidence="1 2" key="1">
    <citation type="submission" date="2024-08" db="EMBL/GenBank/DDBJ databases">
        <title>Draft Genome Sequence of Legionella lytica strain DSB2004, Isolated From a Fire Sprinkler System.</title>
        <authorList>
            <person name="Everhart A.D."/>
            <person name="Kidane D.T."/>
            <person name="Farone A.L."/>
            <person name="Farone M.B."/>
        </authorList>
    </citation>
    <scope>NUCLEOTIDE SEQUENCE [LARGE SCALE GENOMIC DNA]</scope>
    <source>
        <strain evidence="1 2">DSB2004</strain>
    </source>
</reference>